<dbReference type="Pfam" id="PF03734">
    <property type="entry name" value="YkuD"/>
    <property type="match status" value="1"/>
</dbReference>
<dbReference type="PROSITE" id="PS52029">
    <property type="entry name" value="LD_TPASE"/>
    <property type="match status" value="1"/>
</dbReference>
<keyword evidence="4 7" id="KW-0133">Cell shape</keyword>
<keyword evidence="10" id="KW-1185">Reference proteome</keyword>
<keyword evidence="3" id="KW-0808">Transferase</keyword>
<evidence type="ECO:0000256" key="6">
    <source>
        <dbReference type="ARBA" id="ARBA00023316"/>
    </source>
</evidence>
<dbReference type="SUPFAM" id="SSF47090">
    <property type="entry name" value="PGBD-like"/>
    <property type="match status" value="1"/>
</dbReference>
<dbReference type="PANTHER" id="PTHR41533:SF2">
    <property type="entry name" value="BLR7131 PROTEIN"/>
    <property type="match status" value="1"/>
</dbReference>
<comment type="similarity">
    <text evidence="2">Belongs to the YkuD family.</text>
</comment>
<dbReference type="PANTHER" id="PTHR41533">
    <property type="entry name" value="L,D-TRANSPEPTIDASE HI_1667-RELATED"/>
    <property type="match status" value="1"/>
</dbReference>
<evidence type="ECO:0000256" key="2">
    <source>
        <dbReference type="ARBA" id="ARBA00005992"/>
    </source>
</evidence>
<evidence type="ECO:0000259" key="8">
    <source>
        <dbReference type="PROSITE" id="PS52029"/>
    </source>
</evidence>
<evidence type="ECO:0000256" key="3">
    <source>
        <dbReference type="ARBA" id="ARBA00022679"/>
    </source>
</evidence>
<dbReference type="RefSeq" id="WP_255189416.1">
    <property type="nucleotide sequence ID" value="NZ_CP113517.1"/>
</dbReference>
<organism evidence="9 10">
    <name type="scientific">Methylomonas rapida</name>
    <dbReference type="NCBI Taxonomy" id="2963939"/>
    <lineage>
        <taxon>Bacteria</taxon>
        <taxon>Pseudomonadati</taxon>
        <taxon>Pseudomonadota</taxon>
        <taxon>Gammaproteobacteria</taxon>
        <taxon>Methylococcales</taxon>
        <taxon>Methylococcaceae</taxon>
        <taxon>Methylomonas</taxon>
    </lineage>
</organism>
<comment type="pathway">
    <text evidence="1 7">Cell wall biogenesis; peptidoglycan biosynthesis.</text>
</comment>
<dbReference type="InterPro" id="IPR005490">
    <property type="entry name" value="LD_TPept_cat_dom"/>
</dbReference>
<feature type="active site" description="Nucleophile" evidence="7">
    <location>
        <position position="448"/>
    </location>
</feature>
<evidence type="ECO:0000313" key="10">
    <source>
        <dbReference type="Proteomes" id="UP001162780"/>
    </source>
</evidence>
<dbReference type="InterPro" id="IPR036365">
    <property type="entry name" value="PGBD-like_sf"/>
</dbReference>
<feature type="active site" description="Proton donor/acceptor" evidence="7">
    <location>
        <position position="429"/>
    </location>
</feature>
<accession>A0ABY7GJ84</accession>
<dbReference type="InterPro" id="IPR036366">
    <property type="entry name" value="PGBDSf"/>
</dbReference>
<gene>
    <name evidence="9" type="ORF">NM686_019125</name>
</gene>
<dbReference type="Pfam" id="PF20142">
    <property type="entry name" value="Scaffold"/>
    <property type="match status" value="1"/>
</dbReference>
<keyword evidence="5 7" id="KW-0573">Peptidoglycan synthesis</keyword>
<proteinExistence type="inferred from homology"/>
<dbReference type="InterPro" id="IPR002477">
    <property type="entry name" value="Peptidoglycan-bd-like"/>
</dbReference>
<dbReference type="Proteomes" id="UP001162780">
    <property type="component" value="Chromosome"/>
</dbReference>
<evidence type="ECO:0000256" key="4">
    <source>
        <dbReference type="ARBA" id="ARBA00022960"/>
    </source>
</evidence>
<dbReference type="InterPro" id="IPR045380">
    <property type="entry name" value="LD_TPept_scaffold_dom"/>
</dbReference>
<dbReference type="SUPFAM" id="SSF141523">
    <property type="entry name" value="L,D-transpeptidase catalytic domain-like"/>
    <property type="match status" value="1"/>
</dbReference>
<evidence type="ECO:0000256" key="5">
    <source>
        <dbReference type="ARBA" id="ARBA00022984"/>
    </source>
</evidence>
<feature type="domain" description="L,D-TPase catalytic" evidence="8">
    <location>
        <begin position="304"/>
        <end position="473"/>
    </location>
</feature>
<dbReference type="Gene3D" id="2.40.440.10">
    <property type="entry name" value="L,D-transpeptidase catalytic domain-like"/>
    <property type="match status" value="1"/>
</dbReference>
<dbReference type="InterPro" id="IPR038063">
    <property type="entry name" value="Transpep_catalytic_dom"/>
</dbReference>
<keyword evidence="6 7" id="KW-0961">Cell wall biogenesis/degradation</keyword>
<protein>
    <submittedName>
        <fullName evidence="9">L,D-transpeptidase family protein</fullName>
    </submittedName>
</protein>
<dbReference type="CDD" id="cd16913">
    <property type="entry name" value="YkuD_like"/>
    <property type="match status" value="1"/>
</dbReference>
<reference evidence="9" key="1">
    <citation type="submission" date="2022-11" db="EMBL/GenBank/DDBJ databases">
        <title>Methylomonas rapida sp. nov., Carotenoid-Producing Obligate Methanotrophs with High Growth Characteristics and Biotechnological Potential.</title>
        <authorList>
            <person name="Tikhonova E.N."/>
            <person name="Suleimanov R.Z."/>
            <person name="Miroshnikov K."/>
            <person name="Oshkin I.Y."/>
            <person name="Belova S.E."/>
            <person name="Danilova O.V."/>
            <person name="Ashikhmin A."/>
            <person name="Konopkin A."/>
            <person name="But S.Y."/>
            <person name="Khmelenina V.N."/>
            <person name="Kuznetsov N."/>
            <person name="Pimenov N.V."/>
            <person name="Dedysh S.N."/>
        </authorList>
    </citation>
    <scope>NUCLEOTIDE SEQUENCE</scope>
    <source>
        <strain evidence="9">MP1</strain>
    </source>
</reference>
<name>A0ABY7GJ84_9GAMM</name>
<evidence type="ECO:0000256" key="7">
    <source>
        <dbReference type="PROSITE-ProRule" id="PRU01373"/>
    </source>
</evidence>
<dbReference type="EMBL" id="CP113517">
    <property type="protein sequence ID" value="WAR44440.1"/>
    <property type="molecule type" value="Genomic_DNA"/>
</dbReference>
<evidence type="ECO:0000313" key="9">
    <source>
        <dbReference type="EMBL" id="WAR44440.1"/>
    </source>
</evidence>
<dbReference type="Gene3D" id="1.10.101.10">
    <property type="entry name" value="PGBD-like superfamily/PGBD"/>
    <property type="match status" value="1"/>
</dbReference>
<sequence>MPVPLPESSQPVIDSIVEPVSLIPTDNPIGAILLSKRHPLLLRADFTRVSDPVIQIYQHNGFEPIWFTPHRSEKNLQDLITILSNASSDALNPINYDVELIKNSIGQQDLDSNMTASYDVALTVSLVRYLQDLRHGQVDPRNAQYPVHIAPKPSLDIAGLLKQNLASQTLTELVGQFEPKAKQYQQLKQILHHFQQLKLQNDVGEFKPKKMLRPGDHHAQIPILRQRLTLMGVLRASNDSDSGLYDNDLVDAVKTIQQQQGLKADGVIGPATLALFKQSHGDEIPRIELAMERARWIPDPSDGPMIMVNIPAFELWAFNSADDPNPLNMKVIVGKAPDKQTPILWEEMKYLEFMPYWNIPMTIFKKEILPKAANNQGYLASQDIELVRHQNSEASGGGSYIRARQRPGKKNPLGRVKFVFPNNADVYLHDTPSKAAFNRPRRDLSHGCVRVSEPERLAEFVLGEQLGWDTETIKQAMSASKTRHVTLKRAIPVLFYYGTTFVDHENQLHFYPDIYGQDEQLKQALNKLQSPVLVKSDASNQLAKSNTSELLSSP</sequence>
<dbReference type="InterPro" id="IPR052905">
    <property type="entry name" value="LD-transpeptidase_YkuD-like"/>
</dbReference>
<evidence type="ECO:0000256" key="1">
    <source>
        <dbReference type="ARBA" id="ARBA00004752"/>
    </source>
</evidence>
<dbReference type="Pfam" id="PF01471">
    <property type="entry name" value="PG_binding_1"/>
    <property type="match status" value="1"/>
</dbReference>